<dbReference type="InterPro" id="IPR038670">
    <property type="entry name" value="HslJ-like_sf"/>
</dbReference>
<dbReference type="InterPro" id="IPR005184">
    <property type="entry name" value="DUF306_Meta_HslJ"/>
</dbReference>
<reference evidence="3" key="1">
    <citation type="journal article" date="2019" name="Int. J. Syst. Evol. Microbiol.">
        <title>The Global Catalogue of Microorganisms (GCM) 10K type strain sequencing project: providing services to taxonomists for standard genome sequencing and annotation.</title>
        <authorList>
            <consortium name="The Broad Institute Genomics Platform"/>
            <consortium name="The Broad Institute Genome Sequencing Center for Infectious Disease"/>
            <person name="Wu L."/>
            <person name="Ma J."/>
        </authorList>
    </citation>
    <scope>NUCLEOTIDE SEQUENCE [LARGE SCALE GENOMIC DNA]</scope>
    <source>
        <strain evidence="3">KCTC 52168</strain>
    </source>
</reference>
<feature type="domain" description="DUF306" evidence="1">
    <location>
        <begin position="46"/>
        <end position="152"/>
    </location>
</feature>
<accession>A0ABV7HBD9</accession>
<sequence>MFEACSHVSIPLARLTATVSALTAAALLSACVSLTGREGATPPSLAALSHGVWVAENIDGRGVIDRLQSRIQFTSEGRVSGSGGCNNFTGGVELKGNELKFGPLASTRKLCAGAVQQQEDAFFAALAKARTVRTDKGLLFMSDAQGNPVLRLARATQ</sequence>
<comment type="caution">
    <text evidence="2">The sequence shown here is derived from an EMBL/GenBank/DDBJ whole genome shotgun (WGS) entry which is preliminary data.</text>
</comment>
<name>A0ABV7HBD9_9BURK</name>
<dbReference type="EMBL" id="JBHRTI010000010">
    <property type="protein sequence ID" value="MFC3149077.1"/>
    <property type="molecule type" value="Genomic_DNA"/>
</dbReference>
<evidence type="ECO:0000313" key="2">
    <source>
        <dbReference type="EMBL" id="MFC3149077.1"/>
    </source>
</evidence>
<protein>
    <submittedName>
        <fullName evidence="2">META domain-containing protein</fullName>
    </submittedName>
</protein>
<dbReference type="Proteomes" id="UP001595556">
    <property type="component" value="Unassembled WGS sequence"/>
</dbReference>
<gene>
    <name evidence="2" type="ORF">ACFOEN_15735</name>
</gene>
<dbReference type="InterPro" id="IPR053147">
    <property type="entry name" value="Hsp_HslJ-like"/>
</dbReference>
<organism evidence="2 3">
    <name type="scientific">Piscinibacterium candidicorallinum</name>
    <dbReference type="NCBI Taxonomy" id="1793872"/>
    <lineage>
        <taxon>Bacteria</taxon>
        <taxon>Pseudomonadati</taxon>
        <taxon>Pseudomonadota</taxon>
        <taxon>Betaproteobacteria</taxon>
        <taxon>Burkholderiales</taxon>
        <taxon>Piscinibacterium</taxon>
    </lineage>
</organism>
<keyword evidence="3" id="KW-1185">Reference proteome</keyword>
<proteinExistence type="predicted"/>
<dbReference type="RefSeq" id="WP_377305558.1">
    <property type="nucleotide sequence ID" value="NZ_CP180191.1"/>
</dbReference>
<dbReference type="PANTHER" id="PTHR35535">
    <property type="entry name" value="HEAT SHOCK PROTEIN HSLJ"/>
    <property type="match status" value="1"/>
</dbReference>
<evidence type="ECO:0000259" key="1">
    <source>
        <dbReference type="Pfam" id="PF03724"/>
    </source>
</evidence>
<dbReference type="Gene3D" id="2.40.128.270">
    <property type="match status" value="1"/>
</dbReference>
<dbReference type="PANTHER" id="PTHR35535:SF1">
    <property type="entry name" value="HEAT SHOCK PROTEIN HSLJ"/>
    <property type="match status" value="1"/>
</dbReference>
<dbReference type="Pfam" id="PF03724">
    <property type="entry name" value="META"/>
    <property type="match status" value="1"/>
</dbReference>
<evidence type="ECO:0000313" key="3">
    <source>
        <dbReference type="Proteomes" id="UP001595556"/>
    </source>
</evidence>